<protein>
    <submittedName>
        <fullName evidence="1">Uncharacterized protein</fullName>
    </submittedName>
</protein>
<sequence length="61" mass="6845">MSHYDVTPVIDVFGNVDGRDLNGVLSDIQPLVEKIRKDLPRGSSIVIRGQAETMRSSYLVW</sequence>
<reference evidence="1" key="1">
    <citation type="journal article" date="2011" name="Environ. Microbiol.">
        <title>Genomic insights into the metabolic potential of the polycyclic aromatic hydrocarbon degrading sulfate-reducing Deltaproteobacterium N47.</title>
        <authorList>
            <person name="Bergmann F."/>
            <person name="Selesi D."/>
            <person name="Weinmaier T."/>
            <person name="Tischler P."/>
            <person name="Rattei T."/>
            <person name="Meckenstock R.U."/>
        </authorList>
    </citation>
    <scope>NUCLEOTIDE SEQUENCE</scope>
</reference>
<gene>
    <name evidence="1" type="ORF">N47_J06240</name>
</gene>
<dbReference type="EMBL" id="FR695872">
    <property type="protein sequence ID" value="CBX29643.1"/>
    <property type="molecule type" value="Genomic_DNA"/>
</dbReference>
<organism evidence="1">
    <name type="scientific">uncultured Desulfobacterium sp</name>
    <dbReference type="NCBI Taxonomy" id="201089"/>
    <lineage>
        <taxon>Bacteria</taxon>
        <taxon>Pseudomonadati</taxon>
        <taxon>Thermodesulfobacteriota</taxon>
        <taxon>Desulfobacteria</taxon>
        <taxon>Desulfobacterales</taxon>
        <taxon>Desulfobacteriaceae</taxon>
        <taxon>Desulfobacterium</taxon>
        <taxon>environmental samples</taxon>
    </lineage>
</organism>
<proteinExistence type="predicted"/>
<dbReference type="AlphaFoldDB" id="E1YGE9"/>
<name>E1YGE9_9BACT</name>
<accession>E1YGE9</accession>
<evidence type="ECO:0000313" key="1">
    <source>
        <dbReference type="EMBL" id="CBX29643.1"/>
    </source>
</evidence>